<proteinExistence type="predicted"/>
<evidence type="ECO:0000313" key="1">
    <source>
        <dbReference type="EMBL" id="QQZ58696.1"/>
    </source>
</evidence>
<dbReference type="RefSeq" id="WP_157771486.1">
    <property type="nucleotide sequence ID" value="NZ_CP068595.1"/>
</dbReference>
<dbReference type="KEGG" id="pson:JI735_18165"/>
<protein>
    <submittedName>
        <fullName evidence="1">Uncharacterized protein</fullName>
    </submittedName>
</protein>
<keyword evidence="2" id="KW-1185">Reference proteome</keyword>
<name>A0A974P7T9_9BACL</name>
<organism evidence="1 2">
    <name type="scientific">Paenibacillus sonchi</name>
    <dbReference type="NCBI Taxonomy" id="373687"/>
    <lineage>
        <taxon>Bacteria</taxon>
        <taxon>Bacillati</taxon>
        <taxon>Bacillota</taxon>
        <taxon>Bacilli</taxon>
        <taxon>Bacillales</taxon>
        <taxon>Paenibacillaceae</taxon>
        <taxon>Paenibacillus</taxon>
        <taxon>Paenibacillus sonchi group</taxon>
    </lineage>
</organism>
<sequence length="53" mass="5722">MEVKIDRPGQGIGLFVSVIPLKLNALRSGSIARRGRVTSTTPLATIYSILLKI</sequence>
<dbReference type="AlphaFoldDB" id="A0A974P7T9"/>
<dbReference type="EMBL" id="CP068595">
    <property type="protein sequence ID" value="QQZ58696.1"/>
    <property type="molecule type" value="Genomic_DNA"/>
</dbReference>
<accession>A0A974P7T9</accession>
<evidence type="ECO:0000313" key="2">
    <source>
        <dbReference type="Proteomes" id="UP000595841"/>
    </source>
</evidence>
<reference evidence="1 2" key="1">
    <citation type="submission" date="2021-01" db="EMBL/GenBank/DDBJ databases">
        <title>Whole genome sequence of Paenibacillus sonchi LMG 24727 for comparative genomics.</title>
        <authorList>
            <person name="Lee G."/>
            <person name="Kim M.-J."/>
            <person name="Lim K."/>
            <person name="Shin J.-H."/>
        </authorList>
    </citation>
    <scope>NUCLEOTIDE SEQUENCE [LARGE SCALE GENOMIC DNA]</scope>
    <source>
        <strain evidence="1 2">LMG 24727</strain>
    </source>
</reference>
<gene>
    <name evidence="1" type="ORF">JI735_18165</name>
</gene>
<dbReference type="Proteomes" id="UP000595841">
    <property type="component" value="Chromosome"/>
</dbReference>